<comment type="subcellular location">
    <subcellularLocation>
        <location evidence="1">Endoplasmic reticulum membrane</location>
        <topology evidence="1">Multi-pass membrane protein</topology>
    </subcellularLocation>
</comment>
<evidence type="ECO:0000256" key="6">
    <source>
        <dbReference type="ARBA" id="ARBA00022989"/>
    </source>
</evidence>
<dbReference type="PANTHER" id="PTHR24075:SF0">
    <property type="entry name" value="TRANSLOCATION PROTEIN SEC63 HOMOLOG"/>
    <property type="match status" value="1"/>
</dbReference>
<keyword evidence="7 10" id="KW-0472">Membrane</keyword>
<name>A0A7S3GKA1_9EUKA</name>
<reference evidence="12" key="1">
    <citation type="submission" date="2021-01" db="EMBL/GenBank/DDBJ databases">
        <authorList>
            <person name="Corre E."/>
            <person name="Pelletier E."/>
            <person name="Niang G."/>
            <person name="Scheremetjew M."/>
            <person name="Finn R."/>
            <person name="Kale V."/>
            <person name="Holt S."/>
            <person name="Cochrane G."/>
            <person name="Meng A."/>
            <person name="Brown T."/>
            <person name="Cohen L."/>
        </authorList>
    </citation>
    <scope>NUCLEOTIDE SEQUENCE</scope>
    <source>
        <strain evidence="12">NIES-2562</strain>
    </source>
</reference>
<sequence length="659" mass="74515">MEDERLYDDNAFQVFSIALLFVVAAPWTIFYLWGLVGMCRSDGDVSTDGARKKKGKSKRSIIVQGIILMALWGGWWYLTTTVEVEGRQGFNPFEILEVAEDATPIQIKSAYRALSRKYHPDKNFGDKEAADKMVDINKAYEILSDEKLREEWELHGTSDGPRKVGIGLPEWMLAEDSKYLVVTAYVIFLVVLVPIIVCVFYCRNKKMGAGSVKKDTYGAFVDLLQDYSQPKHMTEILSLADEFKRLPFRATQSELGALFKVLQRKISLRREGGLQQPYNFTKLKKFEQNIVPVDKAPKKVEGQLNPKFSNCVKANVFLLAYLCRVDPESDRVHHDIDLTKAQLKSLGQALIESSMQKSRKYGVVDPSTLISAIQYHQHLVQAVSPFEEGDAWQQVPCHEKMDVRKYAKKGMGIMKTIVSSEDVRKAAIDQLEDLDDKKTVESYFENLPDVTVDIEAFVDGTKSSSLFVGDIGTIKVTITRNNVADGDSAPLVHAPYYPDEKSEVWHVFAEGKETLDIDQMKRAREGKQIKPSNKVAQKKSVDSKKIVVDFVTFYHKFDEQKKVLEKSFKMPLQSAGKKKMKVHILCDSYLGFDIERDFEFTVKNVGKEGRPEDAGEEEGAASDISDDEEGEATNEKEEGDDVDELSDSDSESEDEKKDK</sequence>
<evidence type="ECO:0000256" key="10">
    <source>
        <dbReference type="SAM" id="Phobius"/>
    </source>
</evidence>
<evidence type="ECO:0000256" key="8">
    <source>
        <dbReference type="ARBA" id="ARBA00023186"/>
    </source>
</evidence>
<keyword evidence="3 10" id="KW-0812">Transmembrane</keyword>
<evidence type="ECO:0000256" key="4">
    <source>
        <dbReference type="ARBA" id="ARBA00022824"/>
    </source>
</evidence>
<evidence type="ECO:0000256" key="2">
    <source>
        <dbReference type="ARBA" id="ARBA00022448"/>
    </source>
</evidence>
<dbReference type="PRINTS" id="PR00625">
    <property type="entry name" value="JDOMAIN"/>
</dbReference>
<dbReference type="SUPFAM" id="SSF158702">
    <property type="entry name" value="Sec63 N-terminal domain-like"/>
    <property type="match status" value="1"/>
</dbReference>
<dbReference type="InterPro" id="IPR004179">
    <property type="entry name" value="Sec63-dom"/>
</dbReference>
<dbReference type="SMART" id="SM00973">
    <property type="entry name" value="Sec63"/>
    <property type="match status" value="1"/>
</dbReference>
<dbReference type="Pfam" id="PF02889">
    <property type="entry name" value="Sec63"/>
    <property type="match status" value="1"/>
</dbReference>
<organism evidence="12">
    <name type="scientific">Palpitomonas bilix</name>
    <dbReference type="NCBI Taxonomy" id="652834"/>
    <lineage>
        <taxon>Eukaryota</taxon>
        <taxon>Eukaryota incertae sedis</taxon>
    </lineage>
</organism>
<feature type="transmembrane region" description="Helical" evidence="10">
    <location>
        <begin position="12"/>
        <end position="33"/>
    </location>
</feature>
<dbReference type="Gene3D" id="2.60.40.150">
    <property type="entry name" value="C2 domain"/>
    <property type="match status" value="1"/>
</dbReference>
<dbReference type="InterPro" id="IPR014756">
    <property type="entry name" value="Ig_E-set"/>
</dbReference>
<feature type="transmembrane region" description="Helical" evidence="10">
    <location>
        <begin position="179"/>
        <end position="202"/>
    </location>
</feature>
<dbReference type="GO" id="GO:0031207">
    <property type="term" value="C:Sec62/Sec63 complex"/>
    <property type="evidence" value="ECO:0007669"/>
    <property type="project" value="TreeGrafter"/>
</dbReference>
<feature type="compositionally biased region" description="Acidic residues" evidence="9">
    <location>
        <begin position="614"/>
        <end position="653"/>
    </location>
</feature>
<dbReference type="InterPro" id="IPR036869">
    <property type="entry name" value="J_dom_sf"/>
</dbReference>
<evidence type="ECO:0000256" key="5">
    <source>
        <dbReference type="ARBA" id="ARBA00022927"/>
    </source>
</evidence>
<evidence type="ECO:0000256" key="1">
    <source>
        <dbReference type="ARBA" id="ARBA00004477"/>
    </source>
</evidence>
<evidence type="ECO:0000259" key="11">
    <source>
        <dbReference type="PROSITE" id="PS50076"/>
    </source>
</evidence>
<dbReference type="SMART" id="SM00271">
    <property type="entry name" value="DnaJ"/>
    <property type="match status" value="1"/>
</dbReference>
<dbReference type="InterPro" id="IPR035892">
    <property type="entry name" value="C2_domain_sf"/>
</dbReference>
<dbReference type="Pfam" id="PF00226">
    <property type="entry name" value="DnaJ"/>
    <property type="match status" value="1"/>
</dbReference>
<dbReference type="InterPro" id="IPR001623">
    <property type="entry name" value="DnaJ_domain"/>
</dbReference>
<keyword evidence="8" id="KW-0143">Chaperone</keyword>
<keyword evidence="5" id="KW-0653">Protein transport</keyword>
<dbReference type="GO" id="GO:0003723">
    <property type="term" value="F:RNA binding"/>
    <property type="evidence" value="ECO:0007669"/>
    <property type="project" value="TreeGrafter"/>
</dbReference>
<evidence type="ECO:0000256" key="7">
    <source>
        <dbReference type="ARBA" id="ARBA00023136"/>
    </source>
</evidence>
<dbReference type="SUPFAM" id="SSF81296">
    <property type="entry name" value="E set domains"/>
    <property type="match status" value="1"/>
</dbReference>
<evidence type="ECO:0000313" key="12">
    <source>
        <dbReference type="EMBL" id="CAE0268944.1"/>
    </source>
</evidence>
<gene>
    <name evidence="12" type="ORF">PBIL07802_LOCUS31297</name>
</gene>
<keyword evidence="2" id="KW-0813">Transport</keyword>
<dbReference type="EMBL" id="HBIB01047575">
    <property type="protein sequence ID" value="CAE0268944.1"/>
    <property type="molecule type" value="Transcribed_RNA"/>
</dbReference>
<evidence type="ECO:0000256" key="9">
    <source>
        <dbReference type="SAM" id="MobiDB-lite"/>
    </source>
</evidence>
<dbReference type="PROSITE" id="PS50076">
    <property type="entry name" value="DNAJ_2"/>
    <property type="match status" value="1"/>
</dbReference>
<feature type="transmembrane region" description="Helical" evidence="10">
    <location>
        <begin position="61"/>
        <end position="78"/>
    </location>
</feature>
<feature type="region of interest" description="Disordered" evidence="9">
    <location>
        <begin position="607"/>
        <end position="659"/>
    </location>
</feature>
<dbReference type="Gene3D" id="1.10.287.110">
    <property type="entry name" value="DnaJ domain"/>
    <property type="match status" value="1"/>
</dbReference>
<dbReference type="CDD" id="cd06257">
    <property type="entry name" value="DnaJ"/>
    <property type="match status" value="1"/>
</dbReference>
<accession>A0A7S3GKA1</accession>
<dbReference type="AlphaFoldDB" id="A0A7S3GKA1"/>
<protein>
    <recommendedName>
        <fullName evidence="11">J domain-containing protein</fullName>
    </recommendedName>
</protein>
<keyword evidence="6 10" id="KW-1133">Transmembrane helix</keyword>
<keyword evidence="4" id="KW-0256">Endoplasmic reticulum</keyword>
<dbReference type="Gene3D" id="1.10.3380.10">
    <property type="entry name" value="Sec63 N-terminal domain-like domain"/>
    <property type="match status" value="1"/>
</dbReference>
<dbReference type="GO" id="GO:0006614">
    <property type="term" value="P:SRP-dependent cotranslational protein targeting to membrane"/>
    <property type="evidence" value="ECO:0007669"/>
    <property type="project" value="TreeGrafter"/>
</dbReference>
<proteinExistence type="predicted"/>
<dbReference type="PANTHER" id="PTHR24075">
    <property type="entry name" value="SEC63 DOMAIN-CONTAINING"/>
    <property type="match status" value="1"/>
</dbReference>
<dbReference type="SUPFAM" id="SSF46565">
    <property type="entry name" value="Chaperone J-domain"/>
    <property type="match status" value="1"/>
</dbReference>
<evidence type="ECO:0000256" key="3">
    <source>
        <dbReference type="ARBA" id="ARBA00022692"/>
    </source>
</evidence>
<feature type="domain" description="J" evidence="11">
    <location>
        <begin position="91"/>
        <end position="156"/>
    </location>
</feature>
<dbReference type="GO" id="GO:0006620">
    <property type="term" value="P:post-translational protein targeting to endoplasmic reticulum membrane"/>
    <property type="evidence" value="ECO:0007669"/>
    <property type="project" value="TreeGrafter"/>
</dbReference>
<dbReference type="GO" id="GO:0008320">
    <property type="term" value="F:protein transmembrane transporter activity"/>
    <property type="evidence" value="ECO:0007669"/>
    <property type="project" value="TreeGrafter"/>
</dbReference>